<reference evidence="1 2" key="1">
    <citation type="submission" date="2024-11" db="EMBL/GenBank/DDBJ databases">
        <title>Using genomics to understand microbial adaptation to soil warming.</title>
        <authorList>
            <person name="Deangelis K.M. PhD."/>
        </authorList>
    </citation>
    <scope>NUCLEOTIDE SEQUENCE [LARGE SCALE GENOMIC DNA]</scope>
    <source>
        <strain evidence="1 2">GAS97</strain>
    </source>
</reference>
<dbReference type="EMBL" id="JBIYDN010000043">
    <property type="protein sequence ID" value="MFK4448072.1"/>
    <property type="molecule type" value="Genomic_DNA"/>
</dbReference>
<evidence type="ECO:0000313" key="2">
    <source>
        <dbReference type="Proteomes" id="UP001620514"/>
    </source>
</evidence>
<protein>
    <submittedName>
        <fullName evidence="1">Uncharacterized protein</fullName>
    </submittedName>
</protein>
<name>A0ABW8MWG5_9BURK</name>
<dbReference type="Proteomes" id="UP001620514">
    <property type="component" value="Unassembled WGS sequence"/>
</dbReference>
<proteinExistence type="predicted"/>
<dbReference type="RefSeq" id="WP_404614106.1">
    <property type="nucleotide sequence ID" value="NZ_JBIYDN010000043.1"/>
</dbReference>
<accession>A0ABW8MWG5</accession>
<evidence type="ECO:0000313" key="1">
    <source>
        <dbReference type="EMBL" id="MFK4448072.1"/>
    </source>
</evidence>
<keyword evidence="2" id="KW-1185">Reference proteome</keyword>
<gene>
    <name evidence="1" type="ORF">ABH943_008116</name>
</gene>
<sequence>MEKFDFGVVDVHRRARRLANAPWFSDTPNPRILNAYELIRRKDQIDKREAKAAVSVPDKWALIRRDTAPGADLFTLETAPGMPKIGGQS</sequence>
<organism evidence="1 2">
    <name type="scientific">Caballeronia udeis</name>
    <dbReference type="NCBI Taxonomy" id="1232866"/>
    <lineage>
        <taxon>Bacteria</taxon>
        <taxon>Pseudomonadati</taxon>
        <taxon>Pseudomonadota</taxon>
        <taxon>Betaproteobacteria</taxon>
        <taxon>Burkholderiales</taxon>
        <taxon>Burkholderiaceae</taxon>
        <taxon>Caballeronia</taxon>
    </lineage>
</organism>
<comment type="caution">
    <text evidence="1">The sequence shown here is derived from an EMBL/GenBank/DDBJ whole genome shotgun (WGS) entry which is preliminary data.</text>
</comment>